<evidence type="ECO:0000256" key="2">
    <source>
        <dbReference type="ARBA" id="ARBA00010666"/>
    </source>
</evidence>
<dbReference type="GO" id="GO:0016020">
    <property type="term" value="C:membrane"/>
    <property type="evidence" value="ECO:0007669"/>
    <property type="project" value="UniProtKB-SubCell"/>
</dbReference>
<organism evidence="10 11">
    <name type="scientific">Lophium mytilinum</name>
    <dbReference type="NCBI Taxonomy" id="390894"/>
    <lineage>
        <taxon>Eukaryota</taxon>
        <taxon>Fungi</taxon>
        <taxon>Dikarya</taxon>
        <taxon>Ascomycota</taxon>
        <taxon>Pezizomycotina</taxon>
        <taxon>Dothideomycetes</taxon>
        <taxon>Pleosporomycetidae</taxon>
        <taxon>Mytilinidiales</taxon>
        <taxon>Mytilinidiaceae</taxon>
        <taxon>Lophium</taxon>
    </lineage>
</organism>
<feature type="transmembrane region" description="Helical" evidence="8">
    <location>
        <begin position="451"/>
        <end position="468"/>
    </location>
</feature>
<feature type="transmembrane region" description="Helical" evidence="8">
    <location>
        <begin position="362"/>
        <end position="380"/>
    </location>
</feature>
<dbReference type="Pfam" id="PF07779">
    <property type="entry name" value="Cas1_AcylT"/>
    <property type="match status" value="1"/>
</dbReference>
<name>A0A6A6QHR1_9PEZI</name>
<evidence type="ECO:0000256" key="3">
    <source>
        <dbReference type="ARBA" id="ARBA00022679"/>
    </source>
</evidence>
<dbReference type="GO" id="GO:0016740">
    <property type="term" value="F:transferase activity"/>
    <property type="evidence" value="ECO:0007669"/>
    <property type="project" value="UniProtKB-KW"/>
</dbReference>
<evidence type="ECO:0000313" key="10">
    <source>
        <dbReference type="EMBL" id="KAF2491955.1"/>
    </source>
</evidence>
<dbReference type="AlphaFoldDB" id="A0A6A6QHR1"/>
<feature type="transmembrane region" description="Helical" evidence="8">
    <location>
        <begin position="699"/>
        <end position="721"/>
    </location>
</feature>
<evidence type="ECO:0000259" key="9">
    <source>
        <dbReference type="Pfam" id="PF07779"/>
    </source>
</evidence>
<dbReference type="OrthoDB" id="1932925at2759"/>
<keyword evidence="4 8" id="KW-0812">Transmembrane</keyword>
<dbReference type="InterPro" id="IPR012419">
    <property type="entry name" value="Cas1_AcylTrans_dom"/>
</dbReference>
<keyword evidence="3" id="KW-0808">Transferase</keyword>
<evidence type="ECO:0000313" key="11">
    <source>
        <dbReference type="Proteomes" id="UP000799750"/>
    </source>
</evidence>
<feature type="transmembrane region" description="Helical" evidence="8">
    <location>
        <begin position="527"/>
        <end position="545"/>
    </location>
</feature>
<feature type="transmembrane region" description="Helical" evidence="8">
    <location>
        <begin position="579"/>
        <end position="597"/>
    </location>
</feature>
<dbReference type="PANTHER" id="PTHR13533">
    <property type="entry name" value="N-ACETYLNEURAMINATE 9-O-ACETYLTRANSFERASE"/>
    <property type="match status" value="1"/>
</dbReference>
<evidence type="ECO:0000256" key="4">
    <source>
        <dbReference type="ARBA" id="ARBA00022692"/>
    </source>
</evidence>
<comment type="similarity">
    <text evidence="2">Belongs to the PC-esterase family. CASD1 subfamily.</text>
</comment>
<feature type="transmembrane region" description="Helical" evidence="8">
    <location>
        <begin position="609"/>
        <end position="627"/>
    </location>
</feature>
<evidence type="ECO:0000256" key="1">
    <source>
        <dbReference type="ARBA" id="ARBA00004141"/>
    </source>
</evidence>
<dbReference type="GO" id="GO:0005975">
    <property type="term" value="P:carbohydrate metabolic process"/>
    <property type="evidence" value="ECO:0007669"/>
    <property type="project" value="UniProtKB-ARBA"/>
</dbReference>
<keyword evidence="7" id="KW-0325">Glycoprotein</keyword>
<feature type="domain" description="Cas1p 10 TM acyl transferase" evidence="9">
    <location>
        <begin position="348"/>
        <end position="839"/>
    </location>
</feature>
<keyword evidence="5 8" id="KW-1133">Transmembrane helix</keyword>
<feature type="transmembrane region" description="Helical" evidence="8">
    <location>
        <begin position="502"/>
        <end position="521"/>
    </location>
</feature>
<feature type="transmembrane region" description="Helical" evidence="8">
    <location>
        <begin position="900"/>
        <end position="917"/>
    </location>
</feature>
<accession>A0A6A6QHR1</accession>
<dbReference type="EMBL" id="MU004194">
    <property type="protein sequence ID" value="KAF2491955.1"/>
    <property type="molecule type" value="Genomic_DNA"/>
</dbReference>
<protein>
    <submittedName>
        <fullName evidence="10">Cas1p-domain-containing protein</fullName>
    </submittedName>
</protein>
<evidence type="ECO:0000256" key="5">
    <source>
        <dbReference type="ARBA" id="ARBA00022989"/>
    </source>
</evidence>
<dbReference type="Proteomes" id="UP000799750">
    <property type="component" value="Unassembled WGS sequence"/>
</dbReference>
<sequence length="918" mass="103061">MPRIRLFPRFSSPADAFNRTSCLLLLVVLAATLYRRTVIDYQDPHKCQALIRDGQWLDPPKQTFDPDYVDPKRPFQHWNPPGCVLHEYTGPEINRCAESGKILFVGDPGIRQIFWATAKKLDESKARKEKAGLEKHEDIEFSAGGALLKFVWDPFLNSSTLYEELAEYRKSAQNSTKAVDDAAGAGSGAPVEAKRKSTVMLIGGGHSHARHIHIGNLKDFQDAVDNITSTAYAPHTMTSGKGFRITDDGIGNQIFFAPVLQPLYDRLSPSRAITMLPEKIDGMNEYLDQLSINQGLNVLWSYANMTTGIDGAYGESGLHVVENVAGRMADVVLNLRCNAKAARQDGYPYDRTCCVDYRPVNWVQFAALVCFFFVLPIVAIKSARGMTSNTPARMRFAKSIARQRSNSISANASASTTLALLSVGLCLWYCYLADRTQVFDKIRKQFIEYDFFAFLSAALALGLLTVRGPPSSPGRRRSESFPGTSIRQSFLPRSQTEEWKGWMQMFILIFNFTGATKVLWIYEIVRLLASCYIFMTGYGHTMYFLQKKDYSFRRAASVLTRLNVLACSLSFIMRTRYTSYHFISVSSFWFLVVYATLKIGHRRNDSIAFLLGKLFVSVTLVSTTIHLKGVLESLLFLLRLTCGITWNATAWRFHLGLDKFIPFVGMLTAILHLRIANLQSYPQLATRSRSLISEMLTDYFSVFHAFFTLVAIGLIPVYCLISSSHTNESDYNSWLPYLSLLPILSFAVLRNSTRLLRNYHSAAFAWIGRHSLELYVLQHHMILAGDGRALLSTGLFSGDGSFWHDRWRDVALLLPLFVWFAWRVACATATLTLAVTGNAEAVSVASEVKPMHERKISELRLPDYGNGTPGPGSVAAAVSASARLESKGGTKRSRWWAQTLRRRVVMILGVLWVLNWVS</sequence>
<keyword evidence="6 8" id="KW-0472">Membrane</keyword>
<dbReference type="GO" id="GO:0005794">
    <property type="term" value="C:Golgi apparatus"/>
    <property type="evidence" value="ECO:0007669"/>
    <property type="project" value="UniProtKB-ARBA"/>
</dbReference>
<feature type="transmembrane region" description="Helical" evidence="8">
    <location>
        <begin position="408"/>
        <end position="431"/>
    </location>
</feature>
<evidence type="ECO:0000256" key="7">
    <source>
        <dbReference type="ARBA" id="ARBA00023180"/>
    </source>
</evidence>
<proteinExistence type="inferred from homology"/>
<dbReference type="PANTHER" id="PTHR13533:SF1">
    <property type="entry name" value="N-ACETYLNEURAMINATE 9-O-ACETYLTRANSFERASE"/>
    <property type="match status" value="1"/>
</dbReference>
<reference evidence="10" key="1">
    <citation type="journal article" date="2020" name="Stud. Mycol.">
        <title>101 Dothideomycetes genomes: a test case for predicting lifestyles and emergence of pathogens.</title>
        <authorList>
            <person name="Haridas S."/>
            <person name="Albert R."/>
            <person name="Binder M."/>
            <person name="Bloem J."/>
            <person name="Labutti K."/>
            <person name="Salamov A."/>
            <person name="Andreopoulos B."/>
            <person name="Baker S."/>
            <person name="Barry K."/>
            <person name="Bills G."/>
            <person name="Bluhm B."/>
            <person name="Cannon C."/>
            <person name="Castanera R."/>
            <person name="Culley D."/>
            <person name="Daum C."/>
            <person name="Ezra D."/>
            <person name="Gonzalez J."/>
            <person name="Henrissat B."/>
            <person name="Kuo A."/>
            <person name="Liang C."/>
            <person name="Lipzen A."/>
            <person name="Lutzoni F."/>
            <person name="Magnuson J."/>
            <person name="Mondo S."/>
            <person name="Nolan M."/>
            <person name="Ohm R."/>
            <person name="Pangilinan J."/>
            <person name="Park H.-J."/>
            <person name="Ramirez L."/>
            <person name="Alfaro M."/>
            <person name="Sun H."/>
            <person name="Tritt A."/>
            <person name="Yoshinaga Y."/>
            <person name="Zwiers L.-H."/>
            <person name="Turgeon B."/>
            <person name="Goodwin S."/>
            <person name="Spatafora J."/>
            <person name="Crous P."/>
            <person name="Grigoriev I."/>
        </authorList>
    </citation>
    <scope>NUCLEOTIDE SEQUENCE</scope>
    <source>
        <strain evidence="10">CBS 269.34</strain>
    </source>
</reference>
<comment type="subcellular location">
    <subcellularLocation>
        <location evidence="1">Membrane</location>
        <topology evidence="1">Multi-pass membrane protein</topology>
    </subcellularLocation>
</comment>
<feature type="transmembrane region" description="Helical" evidence="8">
    <location>
        <begin position="733"/>
        <end position="749"/>
    </location>
</feature>
<feature type="transmembrane region" description="Helical" evidence="8">
    <location>
        <begin position="660"/>
        <end position="678"/>
    </location>
</feature>
<evidence type="ECO:0000256" key="8">
    <source>
        <dbReference type="SAM" id="Phobius"/>
    </source>
</evidence>
<evidence type="ECO:0000256" key="6">
    <source>
        <dbReference type="ARBA" id="ARBA00023136"/>
    </source>
</evidence>
<keyword evidence="11" id="KW-1185">Reference proteome</keyword>
<gene>
    <name evidence="10" type="ORF">BU16DRAFT_584145</name>
</gene>